<comment type="caution">
    <text evidence="2">The sequence shown here is derived from an EMBL/GenBank/DDBJ whole genome shotgun (WGS) entry which is preliminary data.</text>
</comment>
<keyword evidence="1" id="KW-0812">Transmembrane</keyword>
<feature type="transmembrane region" description="Helical" evidence="1">
    <location>
        <begin position="12"/>
        <end position="31"/>
    </location>
</feature>
<sequence length="134" mass="14881">MQREKLFFSTIYLVISLFASLASIPLLFVVIPDSRLAAQIGIGVFIAYPVVSLTLLWQTQFASVYLLRRVSFLLWGALITLLGIGNTALPKSAQSPYGNLIIFGLALIAMSMYVRRKELSRLAKAQTQDTNVKQ</sequence>
<dbReference type="EMBL" id="JACOFZ010000001">
    <property type="protein sequence ID" value="MBC3881230.1"/>
    <property type="molecule type" value="Genomic_DNA"/>
</dbReference>
<accession>A0A923HKC6</accession>
<proteinExistence type="predicted"/>
<evidence type="ECO:0000313" key="2">
    <source>
        <dbReference type="EMBL" id="MBC3881230.1"/>
    </source>
</evidence>
<gene>
    <name evidence="2" type="ORF">H8K36_07600</name>
</gene>
<organism evidence="2 3">
    <name type="scientific">Undibacterium nitidum</name>
    <dbReference type="NCBI Taxonomy" id="2762298"/>
    <lineage>
        <taxon>Bacteria</taxon>
        <taxon>Pseudomonadati</taxon>
        <taxon>Pseudomonadota</taxon>
        <taxon>Betaproteobacteria</taxon>
        <taxon>Burkholderiales</taxon>
        <taxon>Oxalobacteraceae</taxon>
        <taxon>Undibacterium</taxon>
    </lineage>
</organism>
<keyword evidence="1" id="KW-1133">Transmembrane helix</keyword>
<dbReference type="Proteomes" id="UP000627446">
    <property type="component" value="Unassembled WGS sequence"/>
</dbReference>
<dbReference type="AlphaFoldDB" id="A0A923HKC6"/>
<keyword evidence="3" id="KW-1185">Reference proteome</keyword>
<name>A0A923HKC6_9BURK</name>
<evidence type="ECO:0000256" key="1">
    <source>
        <dbReference type="SAM" id="Phobius"/>
    </source>
</evidence>
<reference evidence="2" key="1">
    <citation type="submission" date="2020-08" db="EMBL/GenBank/DDBJ databases">
        <title>Novel species isolated from subtropical streams in China.</title>
        <authorList>
            <person name="Lu H."/>
        </authorList>
    </citation>
    <scope>NUCLEOTIDE SEQUENCE</scope>
    <source>
        <strain evidence="2">LX22W</strain>
    </source>
</reference>
<dbReference type="RefSeq" id="WP_186914253.1">
    <property type="nucleotide sequence ID" value="NZ_JACOFZ010000001.1"/>
</dbReference>
<keyword evidence="1" id="KW-0472">Membrane</keyword>
<protein>
    <submittedName>
        <fullName evidence="2">Uncharacterized protein</fullName>
    </submittedName>
</protein>
<feature type="transmembrane region" description="Helical" evidence="1">
    <location>
        <begin position="95"/>
        <end position="114"/>
    </location>
</feature>
<feature type="transmembrane region" description="Helical" evidence="1">
    <location>
        <begin position="70"/>
        <end position="89"/>
    </location>
</feature>
<feature type="transmembrane region" description="Helical" evidence="1">
    <location>
        <begin position="37"/>
        <end position="58"/>
    </location>
</feature>
<evidence type="ECO:0000313" key="3">
    <source>
        <dbReference type="Proteomes" id="UP000627446"/>
    </source>
</evidence>